<name>A0AAU1I9V3_9ACTN</name>
<dbReference type="GO" id="GO:0046872">
    <property type="term" value="F:metal ion binding"/>
    <property type="evidence" value="ECO:0007669"/>
    <property type="project" value="UniProtKB-KW"/>
</dbReference>
<dbReference type="InterPro" id="IPR027806">
    <property type="entry name" value="HARBI1_dom"/>
</dbReference>
<feature type="domain" description="DDE Tnp4" evidence="3">
    <location>
        <begin position="2"/>
        <end position="148"/>
    </location>
</feature>
<accession>A0AAU1I9V3</accession>
<dbReference type="EMBL" id="CP108140">
    <property type="protein sequence ID" value="WTP91408.1"/>
    <property type="molecule type" value="Genomic_DNA"/>
</dbReference>
<evidence type="ECO:0000256" key="1">
    <source>
        <dbReference type="ARBA" id="ARBA00001968"/>
    </source>
</evidence>
<dbReference type="AlphaFoldDB" id="A0AAU1I9V3"/>
<evidence type="ECO:0000313" key="4">
    <source>
        <dbReference type="EMBL" id="WTP91408.1"/>
    </source>
</evidence>
<comment type="cofactor">
    <cofactor evidence="1">
        <name>a divalent metal cation</name>
        <dbReference type="ChEBI" id="CHEBI:60240"/>
    </cofactor>
</comment>
<gene>
    <name evidence="4" type="ORF">OG477_41690</name>
</gene>
<keyword evidence="2" id="KW-0479">Metal-binding</keyword>
<sequence>MIQCQRPETDRVQAPGHFSGKVRREGVNLQVIAAEEGKLLWMSPALPGGTHDVTAAREHAIVDTCARLDLEVLADKGYVGAGGTVITPIKRRPGTELPDKHKASDKVHAALRAPVERTISRIKQWRIFRHARISPNRLTSVAAAILTLMIYT</sequence>
<dbReference type="Pfam" id="PF13359">
    <property type="entry name" value="DDE_Tnp_4"/>
    <property type="match status" value="1"/>
</dbReference>
<organism evidence="4">
    <name type="scientific">Streptomyces sp. NBC_00180</name>
    <dbReference type="NCBI Taxonomy" id="2903632"/>
    <lineage>
        <taxon>Bacteria</taxon>
        <taxon>Bacillati</taxon>
        <taxon>Actinomycetota</taxon>
        <taxon>Actinomycetes</taxon>
        <taxon>Kitasatosporales</taxon>
        <taxon>Streptomycetaceae</taxon>
        <taxon>Streptomyces</taxon>
    </lineage>
</organism>
<reference evidence="4" key="1">
    <citation type="submission" date="2022-10" db="EMBL/GenBank/DDBJ databases">
        <title>The complete genomes of actinobacterial strains from the NBC collection.</title>
        <authorList>
            <person name="Joergensen T.S."/>
            <person name="Alvarez Arevalo M."/>
            <person name="Sterndorff E.B."/>
            <person name="Faurdal D."/>
            <person name="Vuksanovic O."/>
            <person name="Mourched A.-S."/>
            <person name="Charusanti P."/>
            <person name="Shaw S."/>
            <person name="Blin K."/>
            <person name="Weber T."/>
        </authorList>
    </citation>
    <scope>NUCLEOTIDE SEQUENCE</scope>
    <source>
        <strain evidence="4">NBC 00180</strain>
    </source>
</reference>
<evidence type="ECO:0000259" key="3">
    <source>
        <dbReference type="Pfam" id="PF13359"/>
    </source>
</evidence>
<protein>
    <submittedName>
        <fullName evidence="4">Transposase family protein</fullName>
    </submittedName>
</protein>
<proteinExistence type="predicted"/>
<evidence type="ECO:0000256" key="2">
    <source>
        <dbReference type="ARBA" id="ARBA00022723"/>
    </source>
</evidence>